<dbReference type="Proteomes" id="UP000191124">
    <property type="component" value="Unassembled WGS sequence"/>
</dbReference>
<dbReference type="EMBL" id="MUAL01000021">
    <property type="protein sequence ID" value="OOR25063.1"/>
    <property type="molecule type" value="Genomic_DNA"/>
</dbReference>
<accession>A0A1S9US73</accession>
<sequence>MIIINYYSTLIDIDYHCQYKPHTFSSKTKKTLQKDFFFS</sequence>
<comment type="caution">
    <text evidence="1">The sequence shown here is derived from an EMBL/GenBank/DDBJ whole genome shotgun (WGS) entry which is preliminary data.</text>
</comment>
<proteinExistence type="predicted"/>
<evidence type="ECO:0000313" key="1">
    <source>
        <dbReference type="EMBL" id="OOR25063.1"/>
    </source>
</evidence>
<evidence type="ECO:0000313" key="2">
    <source>
        <dbReference type="Proteomes" id="UP000191124"/>
    </source>
</evidence>
<protein>
    <submittedName>
        <fullName evidence="1">Ribonuclease PH</fullName>
    </submittedName>
</protein>
<name>A0A1S9US73_BACCE</name>
<organism evidence="1 2">
    <name type="scientific">Bacillus cereus</name>
    <dbReference type="NCBI Taxonomy" id="1396"/>
    <lineage>
        <taxon>Bacteria</taxon>
        <taxon>Bacillati</taxon>
        <taxon>Bacillota</taxon>
        <taxon>Bacilli</taxon>
        <taxon>Bacillales</taxon>
        <taxon>Bacillaceae</taxon>
        <taxon>Bacillus</taxon>
        <taxon>Bacillus cereus group</taxon>
    </lineage>
</organism>
<gene>
    <name evidence="1" type="ORF">BW892_13830</name>
</gene>
<dbReference type="AlphaFoldDB" id="A0A1S9US73"/>
<reference evidence="1 2" key="1">
    <citation type="submission" date="2017-01" db="EMBL/GenBank/DDBJ databases">
        <title>Bacillus cereus isolates.</title>
        <authorList>
            <person name="Beno S.M."/>
        </authorList>
    </citation>
    <scope>NUCLEOTIDE SEQUENCE [LARGE SCALE GENOMIC DNA]</scope>
    <source>
        <strain evidence="1 2">FSL M7-1219</strain>
    </source>
</reference>